<evidence type="ECO:0000313" key="1">
    <source>
        <dbReference type="EMBL" id="GBP83208.1"/>
    </source>
</evidence>
<sequence length="153" mass="16741">MPSRSRPTPRNQRRPFCVRVCCRTRAVRRYAPPDRPAILRLGTATDVQSALVRPPRRLSDAEVSDAPRLPRCGRRGAYPDIVEQLLWCEPMLRGPRRSEDETRAGAKRGHRLADACVAGPCPLPSSTTTATRCPPHPPLCACAMTRAPAGGPA</sequence>
<evidence type="ECO:0000313" key="2">
    <source>
        <dbReference type="Proteomes" id="UP000299102"/>
    </source>
</evidence>
<dbReference type="Proteomes" id="UP000299102">
    <property type="component" value="Unassembled WGS sequence"/>
</dbReference>
<proteinExistence type="predicted"/>
<accession>A0A4C1Z5S0</accession>
<comment type="caution">
    <text evidence="1">The sequence shown here is derived from an EMBL/GenBank/DDBJ whole genome shotgun (WGS) entry which is preliminary data.</text>
</comment>
<dbReference type="EMBL" id="BGZK01001609">
    <property type="protein sequence ID" value="GBP83208.1"/>
    <property type="molecule type" value="Genomic_DNA"/>
</dbReference>
<protein>
    <submittedName>
        <fullName evidence="1">Uncharacterized protein</fullName>
    </submittedName>
</protein>
<keyword evidence="2" id="KW-1185">Reference proteome</keyword>
<dbReference type="AlphaFoldDB" id="A0A4C1Z5S0"/>
<gene>
    <name evidence="1" type="ORF">EVAR_66759_1</name>
</gene>
<reference evidence="1 2" key="1">
    <citation type="journal article" date="2019" name="Commun. Biol.">
        <title>The bagworm genome reveals a unique fibroin gene that provides high tensile strength.</title>
        <authorList>
            <person name="Kono N."/>
            <person name="Nakamura H."/>
            <person name="Ohtoshi R."/>
            <person name="Tomita M."/>
            <person name="Numata K."/>
            <person name="Arakawa K."/>
        </authorList>
    </citation>
    <scope>NUCLEOTIDE SEQUENCE [LARGE SCALE GENOMIC DNA]</scope>
</reference>
<name>A0A4C1Z5S0_EUMVA</name>
<organism evidence="1 2">
    <name type="scientific">Eumeta variegata</name>
    <name type="common">Bagworm moth</name>
    <name type="synonym">Eumeta japonica</name>
    <dbReference type="NCBI Taxonomy" id="151549"/>
    <lineage>
        <taxon>Eukaryota</taxon>
        <taxon>Metazoa</taxon>
        <taxon>Ecdysozoa</taxon>
        <taxon>Arthropoda</taxon>
        <taxon>Hexapoda</taxon>
        <taxon>Insecta</taxon>
        <taxon>Pterygota</taxon>
        <taxon>Neoptera</taxon>
        <taxon>Endopterygota</taxon>
        <taxon>Lepidoptera</taxon>
        <taxon>Glossata</taxon>
        <taxon>Ditrysia</taxon>
        <taxon>Tineoidea</taxon>
        <taxon>Psychidae</taxon>
        <taxon>Oiketicinae</taxon>
        <taxon>Eumeta</taxon>
    </lineage>
</organism>
<dbReference type="OrthoDB" id="5338512at2759"/>